<evidence type="ECO:0000313" key="11">
    <source>
        <dbReference type="Proteomes" id="UP000242381"/>
    </source>
</evidence>
<dbReference type="EMBL" id="KV921291">
    <property type="protein sequence ID" value="ORE20639.1"/>
    <property type="molecule type" value="Genomic_DNA"/>
</dbReference>
<evidence type="ECO:0000256" key="6">
    <source>
        <dbReference type="ARBA" id="ARBA00023163"/>
    </source>
</evidence>
<evidence type="ECO:0000256" key="8">
    <source>
        <dbReference type="RuleBase" id="RU366036"/>
    </source>
</evidence>
<evidence type="ECO:0000256" key="1">
    <source>
        <dbReference type="ARBA" id="ARBA00004123"/>
    </source>
</evidence>
<feature type="coiled-coil region" evidence="9">
    <location>
        <begin position="85"/>
        <end position="149"/>
    </location>
</feature>
<gene>
    <name evidence="10" type="ORF">BCV71DRAFT_225641</name>
</gene>
<organism evidence="10 11">
    <name type="scientific">Rhizopus microsporus</name>
    <dbReference type="NCBI Taxonomy" id="58291"/>
    <lineage>
        <taxon>Eukaryota</taxon>
        <taxon>Fungi</taxon>
        <taxon>Fungi incertae sedis</taxon>
        <taxon>Mucoromycota</taxon>
        <taxon>Mucoromycotina</taxon>
        <taxon>Mucoromycetes</taxon>
        <taxon>Mucorales</taxon>
        <taxon>Mucorineae</taxon>
        <taxon>Rhizopodaceae</taxon>
        <taxon>Rhizopus</taxon>
    </lineage>
</organism>
<sequence>MDRLTQLQDAIDAMARMFTNSIYYVHEKSSMAELNKDIPVSQPKIQADEPQVFKENMHELVSDLVKKAKEIDSLIEVLPGIQQTEEEQIAILKALEEENKLANQEYEDAVKEMGNKIDTMYIYISDRYLENVKAQINDTLRRIADEQSLQLQ</sequence>
<dbReference type="InterPro" id="IPR037212">
    <property type="entry name" value="Med7/Med21-like"/>
</dbReference>
<dbReference type="AlphaFoldDB" id="A0A1X0S8Y8"/>
<evidence type="ECO:0000256" key="4">
    <source>
        <dbReference type="ARBA" id="ARBA00023015"/>
    </source>
</evidence>
<evidence type="ECO:0000256" key="2">
    <source>
        <dbReference type="ARBA" id="ARBA00005770"/>
    </source>
</evidence>
<dbReference type="GO" id="GO:0003712">
    <property type="term" value="F:transcription coregulator activity"/>
    <property type="evidence" value="ECO:0007669"/>
    <property type="project" value="TreeGrafter"/>
</dbReference>
<dbReference type="InterPro" id="IPR021384">
    <property type="entry name" value="Mediator_Med21"/>
</dbReference>
<dbReference type="PANTHER" id="PTHR13381:SF0">
    <property type="entry name" value="MEDIATOR OF RNA POLYMERASE II TRANSCRIPTION SUBUNIT 21"/>
    <property type="match status" value="1"/>
</dbReference>
<dbReference type="VEuPathDB" id="FungiDB:BCV72DRAFT_197902"/>
<dbReference type="SUPFAM" id="SSF140718">
    <property type="entry name" value="Mediator hinge subcomplex-like"/>
    <property type="match status" value="1"/>
</dbReference>
<name>A0A1X0S8Y8_RHIZD</name>
<evidence type="ECO:0000256" key="9">
    <source>
        <dbReference type="SAM" id="Coils"/>
    </source>
</evidence>
<evidence type="ECO:0000256" key="3">
    <source>
        <dbReference type="ARBA" id="ARBA00019691"/>
    </source>
</evidence>
<comment type="subcellular location">
    <subcellularLocation>
        <location evidence="1 8">Nucleus</location>
    </subcellularLocation>
</comment>
<keyword evidence="9" id="KW-0175">Coiled coil</keyword>
<dbReference type="OMA" id="LTTYHDH"/>
<evidence type="ECO:0000256" key="7">
    <source>
        <dbReference type="ARBA" id="ARBA00023242"/>
    </source>
</evidence>
<reference evidence="10 11" key="1">
    <citation type="journal article" date="2016" name="Proc. Natl. Acad. Sci. U.S.A.">
        <title>Lipid metabolic changes in an early divergent fungus govern the establishment of a mutualistic symbiosis with endobacteria.</title>
        <authorList>
            <person name="Lastovetsky O.A."/>
            <person name="Gaspar M.L."/>
            <person name="Mondo S.J."/>
            <person name="LaButti K.M."/>
            <person name="Sandor L."/>
            <person name="Grigoriev I.V."/>
            <person name="Henry S.A."/>
            <person name="Pawlowska T.E."/>
        </authorList>
    </citation>
    <scope>NUCLEOTIDE SEQUENCE [LARGE SCALE GENOMIC DNA]</scope>
    <source>
        <strain evidence="10 11">ATCC 11559</strain>
    </source>
</reference>
<dbReference type="Gene3D" id="6.10.280.10">
    <property type="entry name" value="Mediator complex, subunit Med21"/>
    <property type="match status" value="1"/>
</dbReference>
<dbReference type="GO" id="GO:0016592">
    <property type="term" value="C:mediator complex"/>
    <property type="evidence" value="ECO:0007669"/>
    <property type="project" value="UniProtKB-UniRule"/>
</dbReference>
<dbReference type="GO" id="GO:0006357">
    <property type="term" value="P:regulation of transcription by RNA polymerase II"/>
    <property type="evidence" value="ECO:0007669"/>
    <property type="project" value="TreeGrafter"/>
</dbReference>
<dbReference type="Proteomes" id="UP000242381">
    <property type="component" value="Unassembled WGS sequence"/>
</dbReference>
<keyword evidence="7 8" id="KW-0539">Nucleus</keyword>
<protein>
    <recommendedName>
        <fullName evidence="3 8">Mediator of RNA polymerase II transcription subunit 21</fullName>
    </recommendedName>
</protein>
<accession>A0A1X0S8Y8</accession>
<evidence type="ECO:0000256" key="5">
    <source>
        <dbReference type="ARBA" id="ARBA00023159"/>
    </source>
</evidence>
<comment type="function">
    <text evidence="8">Component of the Mediator complex, a coactivator involved in the regulated transcription of nearly all RNA polymerase II-dependent genes. Mediator functions as a bridge to convey information from gene-specific regulatory proteins to the basal RNA polymerase II transcription machinery. Mediator is recruited to promoters by direct interactions with regulatory proteins and serves as a scaffold for the assembly of a functional preinitiation complex with RNA polymerase II and the general transcription factors.</text>
</comment>
<dbReference type="PANTHER" id="PTHR13381">
    <property type="entry name" value="RNA POLYMERASE II HOLOENZYME COMPONENT SRB7"/>
    <property type="match status" value="1"/>
</dbReference>
<keyword evidence="4 8" id="KW-0805">Transcription regulation</keyword>
<comment type="subunit">
    <text evidence="8">Component of the Mediator complex.</text>
</comment>
<keyword evidence="5 8" id="KW-0010">Activator</keyword>
<dbReference type="Pfam" id="PF11221">
    <property type="entry name" value="Med21"/>
    <property type="match status" value="1"/>
</dbReference>
<comment type="similarity">
    <text evidence="2 8">Belongs to the Mediator complex subunit 21 family.</text>
</comment>
<evidence type="ECO:0000313" key="10">
    <source>
        <dbReference type="EMBL" id="ORE20639.1"/>
    </source>
</evidence>
<keyword evidence="6 8" id="KW-0804">Transcription</keyword>
<proteinExistence type="inferred from homology"/>